<reference evidence="1 2" key="1">
    <citation type="submission" date="2020-08" db="EMBL/GenBank/DDBJ databases">
        <title>Genomic Encyclopedia of Type Strains, Phase IV (KMG-V): Genome sequencing to study the core and pangenomes of soil and plant-associated prokaryotes.</title>
        <authorList>
            <person name="Whitman W."/>
        </authorList>
    </citation>
    <scope>NUCLEOTIDE SEQUENCE [LARGE SCALE GENOMIC DNA]</scope>
    <source>
        <strain evidence="1 2">ANJLi2</strain>
    </source>
</reference>
<dbReference type="CDD" id="cd00085">
    <property type="entry name" value="HNHc"/>
    <property type="match status" value="1"/>
</dbReference>
<evidence type="ECO:0000313" key="2">
    <source>
        <dbReference type="Proteomes" id="UP000541583"/>
    </source>
</evidence>
<accession>A0ABR6PFH6</accession>
<comment type="caution">
    <text evidence="1">The sequence shown here is derived from an EMBL/GenBank/DDBJ whole genome shotgun (WGS) entry which is preliminary data.</text>
</comment>
<dbReference type="RefSeq" id="WP_076371397.1">
    <property type="nucleotide sequence ID" value="NZ_FTMG01000002.1"/>
</dbReference>
<gene>
    <name evidence="1" type="ORF">HDF23_001093</name>
</gene>
<organism evidence="1 2">
    <name type="scientific">Mucilaginibacter lappiensis</name>
    <dbReference type="NCBI Taxonomy" id="354630"/>
    <lineage>
        <taxon>Bacteria</taxon>
        <taxon>Pseudomonadati</taxon>
        <taxon>Bacteroidota</taxon>
        <taxon>Sphingobacteriia</taxon>
        <taxon>Sphingobacteriales</taxon>
        <taxon>Sphingobacteriaceae</taxon>
        <taxon>Mucilaginibacter</taxon>
    </lineage>
</organism>
<dbReference type="InterPro" id="IPR003615">
    <property type="entry name" value="HNH_nuc"/>
</dbReference>
<dbReference type="EMBL" id="JACHCB010000002">
    <property type="protein sequence ID" value="MBB6108358.1"/>
    <property type="molecule type" value="Genomic_DNA"/>
</dbReference>
<dbReference type="Proteomes" id="UP000541583">
    <property type="component" value="Unassembled WGS sequence"/>
</dbReference>
<dbReference type="GO" id="GO:0004519">
    <property type="term" value="F:endonuclease activity"/>
    <property type="evidence" value="ECO:0007669"/>
    <property type="project" value="UniProtKB-KW"/>
</dbReference>
<keyword evidence="2" id="KW-1185">Reference proteome</keyword>
<protein>
    <submittedName>
        <fullName evidence="1">5-methylcytosine-specific restriction endonuclease McrA</fullName>
    </submittedName>
</protein>
<proteinExistence type="predicted"/>
<sequence length="327" mass="38146">MAKKKPSAFDLLKTKEELTSLLDNFSDLVSSGTADVRAQVLELIPAFYLLRKLGTNILPEGDAVGARERILIYLQRYPEKIISSDELLVVSGITDYQRRIRELRSEMGWPVLSGNTIKSMLKEGDWDNVVADVSAIKPAQYIFLKSGQDKEAAYRWKLSNVIRRKNISIKDKLLEFFKNNIGRSITGEELSYLAKDATEWARRVRELRTEEGWPVKTRNTGRPELPVGVYVFEEDKQAEQHDRKIEDSTRIKVLERDHFSCRKCGWNLNMIRQEDPRQFLELHHLEYHAHKGENSEENLITICNVHHDYIHKHKMKKDQVLEWVEEK</sequence>
<keyword evidence="1" id="KW-0255">Endonuclease</keyword>
<keyword evidence="1" id="KW-0540">Nuclease</keyword>
<keyword evidence="1" id="KW-0378">Hydrolase</keyword>
<name>A0ABR6PFH6_9SPHI</name>
<evidence type="ECO:0000313" key="1">
    <source>
        <dbReference type="EMBL" id="MBB6108358.1"/>
    </source>
</evidence>
<dbReference type="Gene3D" id="1.10.30.50">
    <property type="match status" value="1"/>
</dbReference>